<protein>
    <recommendedName>
        <fullName evidence="11">Gram-positive cocci surface proteins LPxTG domain-containing protein</fullName>
    </recommendedName>
</protein>
<feature type="domain" description="SD-repeat containing protein B" evidence="8">
    <location>
        <begin position="1221"/>
        <end position="1333"/>
    </location>
</feature>
<dbReference type="InterPro" id="IPR008454">
    <property type="entry name" value="Collagen-bd_Cna-like_B-typ_dom"/>
</dbReference>
<evidence type="ECO:0000256" key="4">
    <source>
        <dbReference type="SAM" id="MobiDB-lite"/>
    </source>
</evidence>
<evidence type="ECO:0000256" key="5">
    <source>
        <dbReference type="SAM" id="Phobius"/>
    </source>
</evidence>
<feature type="chain" id="PRO_5039605024" description="Gram-positive cocci surface proteins LPxTG domain-containing protein" evidence="6">
    <location>
        <begin position="26"/>
        <end position="1535"/>
    </location>
</feature>
<keyword evidence="5" id="KW-0472">Membrane</keyword>
<dbReference type="OrthoDB" id="2216546at2"/>
<dbReference type="SUPFAM" id="SSF49478">
    <property type="entry name" value="Cna protein B-type domain"/>
    <property type="match status" value="1"/>
</dbReference>
<dbReference type="GO" id="GO:0005576">
    <property type="term" value="C:extracellular region"/>
    <property type="evidence" value="ECO:0007669"/>
    <property type="project" value="UniProtKB-SubCell"/>
</dbReference>
<dbReference type="PANTHER" id="PTHR23303">
    <property type="entry name" value="CARBOXYPEPTIDASE REGULATORY REGION-CONTAINING"/>
    <property type="match status" value="1"/>
</dbReference>
<keyword evidence="2" id="KW-0964">Secreted</keyword>
<evidence type="ECO:0000313" key="10">
    <source>
        <dbReference type="Proteomes" id="UP000094068"/>
    </source>
</evidence>
<dbReference type="InterPro" id="IPR013783">
    <property type="entry name" value="Ig-like_fold"/>
</dbReference>
<dbReference type="RefSeq" id="WP_069647084.1">
    <property type="nucleotide sequence ID" value="NZ_MIJZ01000015.1"/>
</dbReference>
<feature type="transmembrane region" description="Helical" evidence="5">
    <location>
        <begin position="1507"/>
        <end position="1527"/>
    </location>
</feature>
<evidence type="ECO:0000256" key="6">
    <source>
        <dbReference type="SAM" id="SignalP"/>
    </source>
</evidence>
<evidence type="ECO:0008006" key="11">
    <source>
        <dbReference type="Google" id="ProtNLM"/>
    </source>
</evidence>
<dbReference type="InterPro" id="IPR051417">
    <property type="entry name" value="SDr/BOS_complex"/>
</dbReference>
<dbReference type="NCBIfam" id="TIGR01167">
    <property type="entry name" value="LPXTG_anchor"/>
    <property type="match status" value="1"/>
</dbReference>
<sequence>MRKKIINLFMLVCLTMPIFLGPINAYGVAIAAEEIGLSNENTQNLLENEHQQEVVAESDKEVENEDSQIPILNTETNHQLNMIWVSADGVETDHLSETFTQEYWKGRLRIRGNISTNERSEYQYIIDMGSDFNGTLSSKNPEISVHNLPQTGQWEISSSRLSSEATEYLEEIDVVIEKPNIDSQKNSLDFNSINLIYEGNDEVSKLALSLTIPTENPDLIKIPELKPDKQETPPAAIESKSVQNSNLLVANLSVSEVYSNPNPLAGEYFDMTVRVNSGSIGDSQEQIKHTKIAVTLPDTIEIISLPESNNYQITTEQVGLDKRITINYLKELPVGKMLAVPFGLRFKKGISLPATTLTGRINVTASNANGKEKALDGIHPKIKEPVSHLIAEKDPDAEPIEIHTSKIKIVPESEIGGVNIKNGNLRIEFPAEIELYSVTYKGTNYPVEGPKNGIYSVDIPVGDINVENAETTVELTYEYPYSTTGKPKIHEIKARLTGKRLDGTLVNEEVLLPETVPAVGDLSGYPGIKFFTKIAPNKVLKEKDQTLAYTLSFSPKLDMRDVYLVDDPIRSTDELDFFEGFRYQSFSWSAQKSKNPAITGLVSTELFYQTKNDNNWHSMGAASPANTIQVSSLGLSSGDYITTVKYKFTYQGSNKLPKDAGKVSISAIGKTMEGVKDATLSLADGLTNTLYIYGDRKHANAPDSSYEPFVQGGYEANQDNKNNTQTATTLLTGEGAFPGYYEWGAPFSPSVNDIGDTFIYQIGVNNVYGSGALKDAILFITVPTSINIENVELVNPQNDPNAQIEIKQIGNSLQLVTIRYNNNWLNNEGWNNNHAIRITANGSERVKGVEKFSNYLVSGDPKQNYDDGVAWTAVPGAGSFSAARSQNLPVNFNRSVGLDSKKEISSNGVDFSRVINLLNQGVGNDVTYRITVPNNGDIKINELHVIDNLPSNNDTMTISGDGRHSTIGGQLKSISLADGSLLSENYELYYSTNTNAENNLTELKNLTNDQSTWQIWDGQTPLDPSASAIKIIKKDGLDAKQSVSFHLSYHVPETASELSTLWNSFAVGGSYVDGATKPTLEVGEPVKSGAYVAQEEPTKQIAGILWLDENANGLREESEARIPDAEVALYDWNNDLVATTKTKADGSYAFNQLYNKKYHVIIKRVNSTFNLTSYQTGSEKTINNDFLEIDGDEQYGEAVVDLATEEKPLNIDGGYIEPTTIDGYIWYDSDRDGRQTAGEAPASNVTVSLYRVENTRQETFVKTVKTGTNGKYFFTGSKIVPGNYVIHAEIPTDYATTIKGQATEKQVSKFNRNGKTDIIEVKKGINSDWDLGLVLDLPTYTKIEGKKIWKEDQTKKSQRPQSIKIQVFQDGKTYGKPLKVSSNQTDEWTFLVDGLPEYRPQSDQKYVYTIKEVDIPVNYTSKVDDATFTITNTYTANSTEKDPESSKPKEQTSESTKEPTSGHTGSSETIADPNDRNIVTSSSYTKDKNVGASGPPKNKLPKTGEQIQNHIFLGIVLIAGSIGFTLMHRKKYGEF</sequence>
<feature type="compositionally biased region" description="Basic and acidic residues" evidence="4">
    <location>
        <begin position="1439"/>
        <end position="1457"/>
    </location>
</feature>
<feature type="signal peptide" evidence="6">
    <location>
        <begin position="1"/>
        <end position="25"/>
    </location>
</feature>
<evidence type="ECO:0000259" key="8">
    <source>
        <dbReference type="Pfam" id="PF17210"/>
    </source>
</evidence>
<dbReference type="InterPro" id="IPR033764">
    <property type="entry name" value="Sdr_B"/>
</dbReference>
<dbReference type="Proteomes" id="UP000094068">
    <property type="component" value="Unassembled WGS sequence"/>
</dbReference>
<feature type="region of interest" description="Disordered" evidence="4">
    <location>
        <begin position="1434"/>
        <end position="1503"/>
    </location>
</feature>
<evidence type="ECO:0000256" key="1">
    <source>
        <dbReference type="ARBA" id="ARBA00004613"/>
    </source>
</evidence>
<dbReference type="Pfam" id="PF05738">
    <property type="entry name" value="Cna_B"/>
    <property type="match status" value="1"/>
</dbReference>
<comment type="subcellular location">
    <subcellularLocation>
        <location evidence="1">Secreted</location>
    </subcellularLocation>
</comment>
<evidence type="ECO:0000256" key="2">
    <source>
        <dbReference type="ARBA" id="ARBA00022525"/>
    </source>
</evidence>
<accession>A0A1E5GCM5</accession>
<keyword evidence="10" id="KW-1185">Reference proteome</keyword>
<name>A0A1E5GCM5_9ENTE</name>
<organism evidence="9 10">
    <name type="scientific">Enterococcus ureasiticus</name>
    <dbReference type="NCBI Taxonomy" id="903984"/>
    <lineage>
        <taxon>Bacteria</taxon>
        <taxon>Bacillati</taxon>
        <taxon>Bacillota</taxon>
        <taxon>Bacilli</taxon>
        <taxon>Lactobacillales</taxon>
        <taxon>Enterococcaceae</taxon>
        <taxon>Enterococcus</taxon>
    </lineage>
</organism>
<feature type="compositionally biased region" description="Polar residues" evidence="4">
    <location>
        <begin position="1458"/>
        <end position="1469"/>
    </location>
</feature>
<feature type="domain" description="CNA-B" evidence="7">
    <location>
        <begin position="1343"/>
        <end position="1433"/>
    </location>
</feature>
<evidence type="ECO:0000313" key="9">
    <source>
        <dbReference type="EMBL" id="OEG10401.1"/>
    </source>
</evidence>
<comment type="caution">
    <text evidence="9">The sequence shown here is derived from an EMBL/GenBank/DDBJ whole genome shotgun (WGS) entry which is preliminary data.</text>
</comment>
<dbReference type="Pfam" id="PF17210">
    <property type="entry name" value="SdrD_B"/>
    <property type="match status" value="2"/>
</dbReference>
<keyword evidence="5" id="KW-0812">Transmembrane</keyword>
<keyword evidence="3 6" id="KW-0732">Signal</keyword>
<dbReference type="SUPFAM" id="SSF117074">
    <property type="entry name" value="Hypothetical protein PA1324"/>
    <property type="match status" value="2"/>
</dbReference>
<keyword evidence="5" id="KW-1133">Transmembrane helix</keyword>
<reference evidence="10" key="1">
    <citation type="submission" date="2016-09" db="EMBL/GenBank/DDBJ databases">
        <authorList>
            <person name="Gulvik C.A."/>
        </authorList>
    </citation>
    <scope>NUCLEOTIDE SEQUENCE [LARGE SCALE GENOMIC DNA]</scope>
    <source>
        <strain evidence="10">DSM 23328</strain>
    </source>
</reference>
<evidence type="ECO:0000259" key="7">
    <source>
        <dbReference type="Pfam" id="PF05738"/>
    </source>
</evidence>
<proteinExistence type="predicted"/>
<evidence type="ECO:0000256" key="3">
    <source>
        <dbReference type="ARBA" id="ARBA00022729"/>
    </source>
</evidence>
<gene>
    <name evidence="9" type="ORF">BCR21_13730</name>
</gene>
<dbReference type="Gene3D" id="2.60.40.10">
    <property type="entry name" value="Immunoglobulins"/>
    <property type="match status" value="2"/>
</dbReference>
<feature type="domain" description="SD-repeat containing protein B" evidence="8">
    <location>
        <begin position="1101"/>
        <end position="1214"/>
    </location>
</feature>
<dbReference type="Gene3D" id="2.60.40.1140">
    <property type="entry name" value="Collagen-binding surface protein Cna, B-type domain"/>
    <property type="match status" value="1"/>
</dbReference>
<dbReference type="CDD" id="cd00222">
    <property type="entry name" value="CollagenBindB"/>
    <property type="match status" value="1"/>
</dbReference>
<dbReference type="EMBL" id="MIJZ01000015">
    <property type="protein sequence ID" value="OEG10401.1"/>
    <property type="molecule type" value="Genomic_DNA"/>
</dbReference>